<keyword evidence="2" id="KW-0472">Membrane</keyword>
<evidence type="ECO:0000256" key="2">
    <source>
        <dbReference type="SAM" id="Phobius"/>
    </source>
</evidence>
<organism evidence="3 4">
    <name type="scientific">Triparma verrucosa</name>
    <dbReference type="NCBI Taxonomy" id="1606542"/>
    <lineage>
        <taxon>Eukaryota</taxon>
        <taxon>Sar</taxon>
        <taxon>Stramenopiles</taxon>
        <taxon>Ochrophyta</taxon>
        <taxon>Bolidophyceae</taxon>
        <taxon>Parmales</taxon>
        <taxon>Triparmaceae</taxon>
        <taxon>Triparma</taxon>
    </lineage>
</organism>
<dbReference type="AlphaFoldDB" id="A0A9W7FFR8"/>
<evidence type="ECO:0000256" key="1">
    <source>
        <dbReference type="SAM" id="MobiDB-lite"/>
    </source>
</evidence>
<reference evidence="4" key="1">
    <citation type="journal article" date="2023" name="Commun. Biol.">
        <title>Genome analysis of Parmales, the sister group of diatoms, reveals the evolutionary specialization of diatoms from phago-mixotrophs to photoautotrophs.</title>
        <authorList>
            <person name="Ban H."/>
            <person name="Sato S."/>
            <person name="Yoshikawa S."/>
            <person name="Yamada K."/>
            <person name="Nakamura Y."/>
            <person name="Ichinomiya M."/>
            <person name="Sato N."/>
            <person name="Blanc-Mathieu R."/>
            <person name="Endo H."/>
            <person name="Kuwata A."/>
            <person name="Ogata H."/>
        </authorList>
    </citation>
    <scope>NUCLEOTIDE SEQUENCE [LARGE SCALE GENOMIC DNA]</scope>
    <source>
        <strain evidence="4">NIES 3699</strain>
    </source>
</reference>
<name>A0A9W7FFR8_9STRA</name>
<dbReference type="EMBL" id="BRXX01000430">
    <property type="protein sequence ID" value="GMI11469.1"/>
    <property type="molecule type" value="Genomic_DNA"/>
</dbReference>
<keyword evidence="4" id="KW-1185">Reference proteome</keyword>
<evidence type="ECO:0000313" key="4">
    <source>
        <dbReference type="Proteomes" id="UP001165160"/>
    </source>
</evidence>
<keyword evidence="2" id="KW-0812">Transmembrane</keyword>
<protein>
    <submittedName>
        <fullName evidence="3">Uncharacterized protein</fullName>
    </submittedName>
</protein>
<feature type="transmembrane region" description="Helical" evidence="2">
    <location>
        <begin position="217"/>
        <end position="236"/>
    </location>
</feature>
<sequence length="237" mass="26143">MRASFDGGDASPHPQSDEPRESDDIELGGLDKGKSEKDFKKHAEEQAAELVGKSLGADGAVTDLVQEGVNVEAMGRVLSGGIAGLELERLSIAINYLQNFGLVLVIDIPWPEAFKKWWSWVETLGLDFNVFGGMGEDISIALGLLVPAWLVWEFDAGLFWERTYFGFAFMDSWGEVPKEEEDKRKFALAGLMPVAAIVLSCINISEGWITNDSVNAFLLVLSGLSLLSFLHQVYLWR</sequence>
<keyword evidence="2" id="KW-1133">Transmembrane helix</keyword>
<gene>
    <name evidence="3" type="ORF">TrVE_jg10550</name>
</gene>
<feature type="compositionally biased region" description="Basic and acidic residues" evidence="1">
    <location>
        <begin position="29"/>
        <end position="39"/>
    </location>
</feature>
<dbReference type="Proteomes" id="UP001165160">
    <property type="component" value="Unassembled WGS sequence"/>
</dbReference>
<accession>A0A9W7FFR8</accession>
<feature type="transmembrane region" description="Helical" evidence="2">
    <location>
        <begin position="186"/>
        <end position="205"/>
    </location>
</feature>
<evidence type="ECO:0000313" key="3">
    <source>
        <dbReference type="EMBL" id="GMI11469.1"/>
    </source>
</evidence>
<proteinExistence type="predicted"/>
<comment type="caution">
    <text evidence="3">The sequence shown here is derived from an EMBL/GenBank/DDBJ whole genome shotgun (WGS) entry which is preliminary data.</text>
</comment>
<feature type="region of interest" description="Disordered" evidence="1">
    <location>
        <begin position="1"/>
        <end position="39"/>
    </location>
</feature>